<dbReference type="PANTHER" id="PTHR38595">
    <property type="entry name" value="CYTOPLASMIC PROTEIN-RELATED"/>
    <property type="match status" value="1"/>
</dbReference>
<accession>A0AAX1ULQ9</accession>
<dbReference type="Proteomes" id="UP000266305">
    <property type="component" value="Unassembled WGS sequence"/>
</dbReference>
<dbReference type="RefSeq" id="WP_118999991.1">
    <property type="nucleotide sequence ID" value="NZ_QWGP01000008.1"/>
</dbReference>
<comment type="caution">
    <text evidence="2">The sequence shown here is derived from an EMBL/GenBank/DDBJ whole genome shotgun (WGS) entry which is preliminary data.</text>
</comment>
<dbReference type="EMBL" id="QWGP01000008">
    <property type="protein sequence ID" value="RHZ95423.1"/>
    <property type="molecule type" value="Genomic_DNA"/>
</dbReference>
<dbReference type="InterPro" id="IPR053176">
    <property type="entry name" value="T6SS_TssE1-like"/>
</dbReference>
<evidence type="ECO:0000313" key="3">
    <source>
        <dbReference type="Proteomes" id="UP000266305"/>
    </source>
</evidence>
<dbReference type="AlphaFoldDB" id="A0AAX1ULQ9"/>
<dbReference type="PANTHER" id="PTHR38595:SF1">
    <property type="entry name" value="TYPE VI SECRETION SYSTEM COMPONENT TSSE1"/>
    <property type="match status" value="1"/>
</dbReference>
<evidence type="ECO:0000313" key="2">
    <source>
        <dbReference type="EMBL" id="RHZ95423.1"/>
    </source>
</evidence>
<evidence type="ECO:0000259" key="1">
    <source>
        <dbReference type="Pfam" id="PF04965"/>
    </source>
</evidence>
<dbReference type="Pfam" id="PF04965">
    <property type="entry name" value="GPW_gp25"/>
    <property type="match status" value="1"/>
</dbReference>
<name>A0AAX1ULQ9_CERSP</name>
<dbReference type="NCBIfam" id="TIGR03357">
    <property type="entry name" value="VI_zyme"/>
    <property type="match status" value="1"/>
</dbReference>
<gene>
    <name evidence="2" type="primary">tssE</name>
    <name evidence="2" type="ORF">D1114_09505</name>
</gene>
<dbReference type="SUPFAM" id="SSF160719">
    <property type="entry name" value="gpW/gp25-like"/>
    <property type="match status" value="1"/>
</dbReference>
<sequence length="235" mass="26364">MPDTVIPPHARREAVQPSLWDRLREDLPGLIAESGRARAALARELGEERLDELLGRGRSGLTGLDEGQRRALLRLMALLDRRAFLEEHGLLVTPEALREAVRRDVEALFNTERLQAHLLLGAAERGAAEDPADTLEDFPHVRRSVLNFGVPAFSGRRARDFDPERLARDLREVVALFEPRLRRDTLRIRVDTHDRSGLRISIEGVLMLAPVPERLRLSTMLDLDTGSASTALEEA</sequence>
<dbReference type="InterPro" id="IPR017737">
    <property type="entry name" value="TssE1-like"/>
</dbReference>
<protein>
    <submittedName>
        <fullName evidence="2">Type VI secretion system baseplate subunit TssE</fullName>
    </submittedName>
</protein>
<organism evidence="2 3">
    <name type="scientific">Cereibacter sphaeroides</name>
    <name type="common">Rhodobacter sphaeroides</name>
    <dbReference type="NCBI Taxonomy" id="1063"/>
    <lineage>
        <taxon>Bacteria</taxon>
        <taxon>Pseudomonadati</taxon>
        <taxon>Pseudomonadota</taxon>
        <taxon>Alphaproteobacteria</taxon>
        <taxon>Rhodobacterales</taxon>
        <taxon>Paracoccaceae</taxon>
        <taxon>Cereibacter</taxon>
    </lineage>
</organism>
<proteinExistence type="predicted"/>
<feature type="domain" description="IraD/Gp25-like" evidence="1">
    <location>
        <begin position="96"/>
        <end position="208"/>
    </location>
</feature>
<dbReference type="InterPro" id="IPR007048">
    <property type="entry name" value="IraD/Gp25-like"/>
</dbReference>
<reference evidence="2 3" key="1">
    <citation type="submission" date="2018-08" db="EMBL/GenBank/DDBJ databases">
        <title>Draft genome sequence of Rhodobacter sphaeroides FY.</title>
        <authorList>
            <person name="Rayyan A."/>
            <person name="Meyer T.E."/>
            <person name="Kyndt J.A."/>
        </authorList>
    </citation>
    <scope>NUCLEOTIDE SEQUENCE [LARGE SCALE GENOMIC DNA]</scope>
    <source>
        <strain evidence="2 3">FY</strain>
    </source>
</reference>